<gene>
    <name evidence="1" type="ORF">LQ567_25890</name>
</gene>
<protein>
    <recommendedName>
        <fullName evidence="3">DUF4238 domain-containing protein</fullName>
    </recommendedName>
</protein>
<evidence type="ECO:0008006" key="3">
    <source>
        <dbReference type="Google" id="ProtNLM"/>
    </source>
</evidence>
<keyword evidence="2" id="KW-1185">Reference proteome</keyword>
<organism evidence="1 2">
    <name type="scientific">Niabella pedocola</name>
    <dbReference type="NCBI Taxonomy" id="1752077"/>
    <lineage>
        <taxon>Bacteria</taxon>
        <taxon>Pseudomonadati</taxon>
        <taxon>Bacteroidota</taxon>
        <taxon>Chitinophagia</taxon>
        <taxon>Chitinophagales</taxon>
        <taxon>Chitinophagaceae</taxon>
        <taxon>Niabella</taxon>
    </lineage>
</organism>
<evidence type="ECO:0000313" key="2">
    <source>
        <dbReference type="Proteomes" id="UP001199816"/>
    </source>
</evidence>
<proteinExistence type="predicted"/>
<name>A0ABS8PZH8_9BACT</name>
<evidence type="ECO:0000313" key="1">
    <source>
        <dbReference type="EMBL" id="MCD2426244.1"/>
    </source>
</evidence>
<sequence>MIKQINSFSGVNSVYKRKLFISNLTGLSDRSYGVSVKYYKGTAADPFKRIDYEATIRLAEHQQGWLMRLEKKDLFFNRHEPDTVSERFADLVSRSLYPVETVIDGWGTQVTGIVNHEAIIKRWHENRQELLDKYSGPVADDFITVVDQRIKSSAVIQRSMSYDLFWNLFFHPKYMAYTETYIQPVALYLSVIPYKAPVRFPGTQKIIPQITDYGSIMVQFVSEALEAPQELLPGHQKETPCYMQLTADFDLDKEHHFAMHTRALLEIYEKAGRYTTVPLQKIEFTMYQL</sequence>
<dbReference type="RefSeq" id="WP_231008832.1">
    <property type="nucleotide sequence ID" value="NZ_JAJNEC010000008.1"/>
</dbReference>
<dbReference type="EMBL" id="JAJNEC010000008">
    <property type="protein sequence ID" value="MCD2426244.1"/>
    <property type="molecule type" value="Genomic_DNA"/>
</dbReference>
<comment type="caution">
    <text evidence="1">The sequence shown here is derived from an EMBL/GenBank/DDBJ whole genome shotgun (WGS) entry which is preliminary data.</text>
</comment>
<reference evidence="1 2" key="1">
    <citation type="submission" date="2021-11" db="EMBL/GenBank/DDBJ databases">
        <title>Genomic of Niabella pedocola.</title>
        <authorList>
            <person name="Wu T."/>
        </authorList>
    </citation>
    <scope>NUCLEOTIDE SEQUENCE [LARGE SCALE GENOMIC DNA]</scope>
    <source>
        <strain evidence="1 2">JCM 31011</strain>
    </source>
</reference>
<accession>A0ABS8PZH8</accession>
<dbReference type="Proteomes" id="UP001199816">
    <property type="component" value="Unassembled WGS sequence"/>
</dbReference>